<gene>
    <name evidence="2" type="ORF">MgSA37_02206</name>
</gene>
<dbReference type="InterPro" id="IPR035965">
    <property type="entry name" value="PAS-like_dom_sf"/>
</dbReference>
<name>A0A0X8X1Q9_9SPHI</name>
<dbReference type="PROSITE" id="PS01124">
    <property type="entry name" value="HTH_ARAC_FAMILY_2"/>
    <property type="match status" value="1"/>
</dbReference>
<dbReference type="SUPFAM" id="SSF55785">
    <property type="entry name" value="PYP-like sensor domain (PAS domain)"/>
    <property type="match status" value="2"/>
</dbReference>
<reference evidence="2 3" key="1">
    <citation type="submission" date="2015-12" db="EMBL/GenBank/DDBJ databases">
        <title>Genome sequence of Mucilaginibacter gotjawali.</title>
        <authorList>
            <person name="Lee J.S."/>
            <person name="Lee K.C."/>
            <person name="Kim K.K."/>
            <person name="Lee B.W."/>
        </authorList>
    </citation>
    <scope>NUCLEOTIDE SEQUENCE [LARGE SCALE GENOMIC DNA]</scope>
    <source>
        <strain evidence="2 3">SA3-7</strain>
    </source>
</reference>
<protein>
    <submittedName>
        <fullName evidence="2">DNA-binding transcriptional regulator AraC</fullName>
    </submittedName>
</protein>
<evidence type="ECO:0000259" key="1">
    <source>
        <dbReference type="PROSITE" id="PS01124"/>
    </source>
</evidence>
<dbReference type="KEGG" id="mgot:MgSA37_02206"/>
<proteinExistence type="predicted"/>
<dbReference type="Gene3D" id="3.30.450.20">
    <property type="entry name" value="PAS domain"/>
    <property type="match status" value="2"/>
</dbReference>
<keyword evidence="2" id="KW-0238">DNA-binding</keyword>
<dbReference type="InterPro" id="IPR018060">
    <property type="entry name" value="HTH_AraC"/>
</dbReference>
<evidence type="ECO:0000313" key="3">
    <source>
        <dbReference type="Proteomes" id="UP000218263"/>
    </source>
</evidence>
<dbReference type="Gene3D" id="1.10.10.60">
    <property type="entry name" value="Homeodomain-like"/>
    <property type="match status" value="1"/>
</dbReference>
<dbReference type="GO" id="GO:0003700">
    <property type="term" value="F:DNA-binding transcription factor activity"/>
    <property type="evidence" value="ECO:0007669"/>
    <property type="project" value="InterPro"/>
</dbReference>
<dbReference type="Pfam" id="PF12833">
    <property type="entry name" value="HTH_18"/>
    <property type="match status" value="1"/>
</dbReference>
<evidence type="ECO:0000313" key="2">
    <source>
        <dbReference type="EMBL" id="BAU54035.1"/>
    </source>
</evidence>
<dbReference type="PANTHER" id="PTHR47893:SF1">
    <property type="entry name" value="REGULATORY PROTEIN PCHR"/>
    <property type="match status" value="1"/>
</dbReference>
<dbReference type="SMART" id="SM00342">
    <property type="entry name" value="HTH_ARAC"/>
    <property type="match status" value="1"/>
</dbReference>
<dbReference type="InterPro" id="IPR013656">
    <property type="entry name" value="PAS_4"/>
</dbReference>
<keyword evidence="3" id="KW-1185">Reference proteome</keyword>
<sequence>MNRKSIISEQSIRGLERIENVHSMILYFDRDLICRFANNACEDWFKTKPIDIIDKRNLADLFGIDYLIKTRAFNKEILEGREQVFKIDIQTRLREVRSAIVTYSPDNASGEIEGFYAHIVDVSSLNNQSFVIDLNGVEISRQYLDGRYKQLGEVVAFLKGNLTTEFPGIPELAKKILISESKLKRDFKANYGTTIFDYYRHLQMELAEKYINEKKASKKQMAILLNFSNPSNFSVCFRKYLNEKNSLTRNAASEKANNKSYRIFVAQLPVAAAMFDNELMFMVASEKWLDDNQLQPTEIKDKSLFEIFPSISTKYKKKLWQCLDDISNHNTPVYLMIEQDPLKQVRWNVSTWINENSGIGGLIICS</sequence>
<organism evidence="2 3">
    <name type="scientific">Mucilaginibacter gotjawali</name>
    <dbReference type="NCBI Taxonomy" id="1550579"/>
    <lineage>
        <taxon>Bacteria</taxon>
        <taxon>Pseudomonadati</taxon>
        <taxon>Bacteroidota</taxon>
        <taxon>Sphingobacteriia</taxon>
        <taxon>Sphingobacteriales</taxon>
        <taxon>Sphingobacteriaceae</taxon>
        <taxon>Mucilaginibacter</taxon>
    </lineage>
</organism>
<dbReference type="InterPro" id="IPR053142">
    <property type="entry name" value="PchR_regulatory_protein"/>
</dbReference>
<dbReference type="PANTHER" id="PTHR47893">
    <property type="entry name" value="REGULATORY PROTEIN PCHR"/>
    <property type="match status" value="1"/>
</dbReference>
<dbReference type="Proteomes" id="UP000218263">
    <property type="component" value="Chromosome"/>
</dbReference>
<dbReference type="EMBL" id="AP017313">
    <property type="protein sequence ID" value="BAU54035.1"/>
    <property type="molecule type" value="Genomic_DNA"/>
</dbReference>
<dbReference type="GO" id="GO:0043565">
    <property type="term" value="F:sequence-specific DNA binding"/>
    <property type="evidence" value="ECO:0007669"/>
    <property type="project" value="InterPro"/>
</dbReference>
<feature type="domain" description="HTH araC/xylS-type" evidence="1">
    <location>
        <begin position="152"/>
        <end position="251"/>
    </location>
</feature>
<accession>A0A0X8X1Q9</accession>
<dbReference type="AlphaFoldDB" id="A0A0X8X1Q9"/>
<dbReference type="Pfam" id="PF08448">
    <property type="entry name" value="PAS_4"/>
    <property type="match status" value="1"/>
</dbReference>